<reference evidence="1 2" key="1">
    <citation type="journal article" date="2015" name="Genome Biol. Evol.">
        <title>Comparative Genomics of a Bacterivorous Green Alga Reveals Evolutionary Causalities and Consequences of Phago-Mixotrophic Mode of Nutrition.</title>
        <authorList>
            <person name="Burns J.A."/>
            <person name="Paasch A."/>
            <person name="Narechania A."/>
            <person name="Kim E."/>
        </authorList>
    </citation>
    <scope>NUCLEOTIDE SEQUENCE [LARGE SCALE GENOMIC DNA]</scope>
    <source>
        <strain evidence="1 2">PLY_AMNH</strain>
    </source>
</reference>
<dbReference type="AlphaFoldDB" id="A0AAE0KPH7"/>
<dbReference type="EMBL" id="LGRX02022023">
    <property type="protein sequence ID" value="KAK3256036.1"/>
    <property type="molecule type" value="Genomic_DNA"/>
</dbReference>
<organism evidence="1 2">
    <name type="scientific">Cymbomonas tetramitiformis</name>
    <dbReference type="NCBI Taxonomy" id="36881"/>
    <lineage>
        <taxon>Eukaryota</taxon>
        <taxon>Viridiplantae</taxon>
        <taxon>Chlorophyta</taxon>
        <taxon>Pyramimonadophyceae</taxon>
        <taxon>Pyramimonadales</taxon>
        <taxon>Pyramimonadaceae</taxon>
        <taxon>Cymbomonas</taxon>
    </lineage>
</organism>
<gene>
    <name evidence="1" type="ORF">CYMTET_34809</name>
</gene>
<accession>A0AAE0KPH7</accession>
<protein>
    <submittedName>
        <fullName evidence="1">Uncharacterized protein</fullName>
    </submittedName>
</protein>
<evidence type="ECO:0000313" key="1">
    <source>
        <dbReference type="EMBL" id="KAK3256036.1"/>
    </source>
</evidence>
<proteinExistence type="predicted"/>
<comment type="caution">
    <text evidence="1">The sequence shown here is derived from an EMBL/GenBank/DDBJ whole genome shotgun (WGS) entry which is preliminary data.</text>
</comment>
<keyword evidence="2" id="KW-1185">Reference proteome</keyword>
<sequence>MTDLLQMIDHPRIGNYLKYLLRRKRDAHISRSETAFDEWEAMSAEDKRIQYTHWIGDVWDEFLADAERAKGVNQTFIDLGVLLAISGEEDHLLNIKPLPQLSFRKVPPPTTEKLTKKDRRNAILREANTGKRTLETLAMRHAAKDLAAKDAVAAKKEIARVERAERAASAKEKAAHKEAQKREELSSGDSTIPLIVLWLRKNLIYLLGCHKVT</sequence>
<dbReference type="Proteomes" id="UP001190700">
    <property type="component" value="Unassembled WGS sequence"/>
</dbReference>
<evidence type="ECO:0000313" key="2">
    <source>
        <dbReference type="Proteomes" id="UP001190700"/>
    </source>
</evidence>
<name>A0AAE0KPH7_9CHLO</name>